<proteinExistence type="predicted"/>
<organism evidence="1 2">
    <name type="scientific">Ornithinibacillus halophilus</name>
    <dbReference type="NCBI Taxonomy" id="930117"/>
    <lineage>
        <taxon>Bacteria</taxon>
        <taxon>Bacillati</taxon>
        <taxon>Bacillota</taxon>
        <taxon>Bacilli</taxon>
        <taxon>Bacillales</taxon>
        <taxon>Bacillaceae</taxon>
        <taxon>Ornithinibacillus</taxon>
    </lineage>
</organism>
<dbReference type="EMBL" id="FQVW01000021">
    <property type="protein sequence ID" value="SHG23192.1"/>
    <property type="molecule type" value="Genomic_DNA"/>
</dbReference>
<accession>A0A1M5I4J9</accession>
<reference evidence="1 2" key="1">
    <citation type="submission" date="2016-11" db="EMBL/GenBank/DDBJ databases">
        <authorList>
            <person name="Jaros S."/>
            <person name="Januszkiewicz K."/>
            <person name="Wedrychowicz H."/>
        </authorList>
    </citation>
    <scope>NUCLEOTIDE SEQUENCE [LARGE SCALE GENOMIC DNA]</scope>
    <source>
        <strain evidence="1 2">IBRC-M 10683</strain>
    </source>
</reference>
<gene>
    <name evidence="1" type="ORF">SAMN05216225_102150</name>
</gene>
<dbReference type="Proteomes" id="UP000183988">
    <property type="component" value="Unassembled WGS sequence"/>
</dbReference>
<sequence>MFIMNTRLSNDDLLKLIEILTPKIKKSLGNTKLQDQEDLQQEIKLKILESREKLQNLKPQDFEGFLAQFIQSKNDIIDFGK</sequence>
<protein>
    <submittedName>
        <fullName evidence="1">Uncharacterized protein</fullName>
    </submittedName>
</protein>
<keyword evidence="2" id="KW-1185">Reference proteome</keyword>
<evidence type="ECO:0000313" key="1">
    <source>
        <dbReference type="EMBL" id="SHG23192.1"/>
    </source>
</evidence>
<name>A0A1M5I4J9_9BACI</name>
<dbReference type="AlphaFoldDB" id="A0A1M5I4J9"/>
<evidence type="ECO:0000313" key="2">
    <source>
        <dbReference type="Proteomes" id="UP000183988"/>
    </source>
</evidence>